<organism evidence="3 4">
    <name type="scientific">Candidatus Gottesmanbacteria bacterium CG1_02_37_22</name>
    <dbReference type="NCBI Taxonomy" id="1805209"/>
    <lineage>
        <taxon>Bacteria</taxon>
        <taxon>Candidatus Gottesmaniibacteriota</taxon>
    </lineage>
</organism>
<evidence type="ECO:0000313" key="3">
    <source>
        <dbReference type="EMBL" id="OIO13978.1"/>
    </source>
</evidence>
<feature type="transmembrane region" description="Helical" evidence="1">
    <location>
        <begin position="205"/>
        <end position="223"/>
    </location>
</feature>
<evidence type="ECO:0000256" key="1">
    <source>
        <dbReference type="SAM" id="Phobius"/>
    </source>
</evidence>
<sequence length="482" mass="57333">MKKRIRIIFKSPQVSSILFLLLFIVIHVSLLLNTTFIDWPEIILFPWLMKQGLLLYKDMIVVHSPGSVYLSYLFFNLTGYTVFWYRVFAYTVIITIDILLYLLTLHLWKKRAIAVLITAVYIFFQVPLQGNSIWQELIFTPFMLLTYWVLGKYIQIQKLKYLFIVSLIFGLSLLIKQNALYPLTGTAIFLLFLHFKHPLEAFRRIILLIFIPASLVVLLWFFYSSTGLQHEFVLWVIQYPFLLIGKERSYVILPSLMLSFKIAAIFAGIPISFILVFLKGINKQERYKIVFLILFCFSLIMAGLPRWEEFRMQPSLPFAMLSLGFIINNFYSLQERKNIKYLLFILIFPILIFSLRYVYRFYRIENPKMHQFLTEKNKIIAQEINHYIGNGSFYLLGNYEYFYYLMNRKPEVVPWTQHFPWLMNVDNLELKMLDQLNKANITYIVLTKSEIPKGFIPYLNQYYEFVYELSDGGWIIKKKMGP</sequence>
<dbReference type="Proteomes" id="UP000183120">
    <property type="component" value="Unassembled WGS sequence"/>
</dbReference>
<protein>
    <recommendedName>
        <fullName evidence="2">Glycosyltransferase RgtA/B/C/D-like domain-containing protein</fullName>
    </recommendedName>
</protein>
<feature type="transmembrane region" description="Helical" evidence="1">
    <location>
        <begin position="287"/>
        <end position="304"/>
    </location>
</feature>
<reference evidence="3 4" key="1">
    <citation type="journal article" date="2016" name="Environ. Microbiol.">
        <title>Genomic resolution of a cold subsurface aquifer community provides metabolic insights for novel microbes adapted to high CO concentrations.</title>
        <authorList>
            <person name="Probst A.J."/>
            <person name="Castelle C.J."/>
            <person name="Singh A."/>
            <person name="Brown C.T."/>
            <person name="Anantharaman K."/>
            <person name="Sharon I."/>
            <person name="Hug L.A."/>
            <person name="Burstein D."/>
            <person name="Emerson J.B."/>
            <person name="Thomas B.C."/>
            <person name="Banfield J.F."/>
        </authorList>
    </citation>
    <scope>NUCLEOTIDE SEQUENCE [LARGE SCALE GENOMIC DNA]</scope>
    <source>
        <strain evidence="3">CG1_02_37_22</strain>
    </source>
</reference>
<proteinExistence type="predicted"/>
<name>A0A1J4TQ82_9BACT</name>
<gene>
    <name evidence="3" type="ORF">AUJ73_02835</name>
</gene>
<evidence type="ECO:0000313" key="4">
    <source>
        <dbReference type="Proteomes" id="UP000183120"/>
    </source>
</evidence>
<feature type="transmembrane region" description="Helical" evidence="1">
    <location>
        <begin position="316"/>
        <end position="333"/>
    </location>
</feature>
<keyword evidence="1" id="KW-0812">Transmembrane</keyword>
<feature type="transmembrane region" description="Helical" evidence="1">
    <location>
        <begin position="83"/>
        <end position="104"/>
    </location>
</feature>
<feature type="domain" description="Glycosyltransferase RgtA/B/C/D-like" evidence="2">
    <location>
        <begin position="63"/>
        <end position="211"/>
    </location>
</feature>
<feature type="transmembrane region" description="Helical" evidence="1">
    <location>
        <begin position="229"/>
        <end position="246"/>
    </location>
</feature>
<keyword evidence="1" id="KW-1133">Transmembrane helix</keyword>
<feature type="transmembrane region" description="Helical" evidence="1">
    <location>
        <begin position="111"/>
        <end position="127"/>
    </location>
</feature>
<feature type="transmembrane region" description="Helical" evidence="1">
    <location>
        <begin position="258"/>
        <end position="281"/>
    </location>
</feature>
<dbReference type="EMBL" id="MNUY01000045">
    <property type="protein sequence ID" value="OIO13978.1"/>
    <property type="molecule type" value="Genomic_DNA"/>
</dbReference>
<keyword evidence="1" id="KW-0472">Membrane</keyword>
<feature type="transmembrane region" description="Helical" evidence="1">
    <location>
        <begin position="133"/>
        <end position="150"/>
    </location>
</feature>
<dbReference type="AlphaFoldDB" id="A0A1J4TQ82"/>
<dbReference type="Pfam" id="PF13231">
    <property type="entry name" value="PMT_2"/>
    <property type="match status" value="1"/>
</dbReference>
<feature type="transmembrane region" description="Helical" evidence="1">
    <location>
        <begin position="159"/>
        <end position="175"/>
    </location>
</feature>
<evidence type="ECO:0000259" key="2">
    <source>
        <dbReference type="Pfam" id="PF13231"/>
    </source>
</evidence>
<feature type="transmembrane region" description="Helical" evidence="1">
    <location>
        <begin position="339"/>
        <end position="359"/>
    </location>
</feature>
<accession>A0A1J4TQ82</accession>
<dbReference type="InterPro" id="IPR038731">
    <property type="entry name" value="RgtA/B/C-like"/>
</dbReference>
<feature type="transmembrane region" description="Helical" evidence="1">
    <location>
        <begin position="12"/>
        <end position="32"/>
    </location>
</feature>
<comment type="caution">
    <text evidence="3">The sequence shown here is derived from an EMBL/GenBank/DDBJ whole genome shotgun (WGS) entry which is preliminary data.</text>
</comment>